<name>A0A0C3M8R1_9PORP</name>
<dbReference type="InterPro" id="IPR029044">
    <property type="entry name" value="Nucleotide-diphossugar_trans"/>
</dbReference>
<gene>
    <name evidence="4" type="ORF">BA92_13185</name>
    <name evidence="5" type="ORF">IE90_06365</name>
</gene>
<sequence>METRKNKTTLLIMAAGMGSRFGSLKQLALLGPHQKTLLHYSIYDALHSGFDKVVFIIRKSFEKEFREAVGKYAENHAETYYCFQEMDRLPGNLPPVEREKPWGTAHAIWSAKEAIQEPFIAINADDFYGRDAFQKMHEFIAYNPDDTCFSLAGYRLDSTLSENGSVSRGICTFDRDLFMTSITECTKIIKDNDGIKDIATGRVLRGDDIVSMNFWGFTPMLFEEIEKQFIEFYRQNKTNPKAEIYIPSVVDTLLNRKEIKVKILKTNAKWFGVTYKEDTDFVNQALNRFETEGVYTDINK</sequence>
<keyword evidence="7" id="KW-1185">Reference proteome</keyword>
<proteinExistence type="predicted"/>
<dbReference type="RefSeq" id="WP_041503036.1">
    <property type="nucleotide sequence ID" value="NZ_JPIT01000018.1"/>
</dbReference>
<dbReference type="PANTHER" id="PTHR43584">
    <property type="entry name" value="NUCLEOTIDYL TRANSFERASE"/>
    <property type="match status" value="1"/>
</dbReference>
<dbReference type="Proteomes" id="UP000031980">
    <property type="component" value="Unassembled WGS sequence"/>
</dbReference>
<evidence type="ECO:0000313" key="4">
    <source>
        <dbReference type="EMBL" id="KIO42818.1"/>
    </source>
</evidence>
<keyword evidence="1 4" id="KW-0808">Transferase</keyword>
<dbReference type="InterPro" id="IPR005835">
    <property type="entry name" value="NTP_transferase_dom"/>
</dbReference>
<keyword evidence="2" id="KW-0548">Nucleotidyltransferase</keyword>
<dbReference type="EMBL" id="JPIU01000049">
    <property type="protein sequence ID" value="KIO42818.1"/>
    <property type="molecule type" value="Genomic_DNA"/>
</dbReference>
<evidence type="ECO:0000313" key="6">
    <source>
        <dbReference type="Proteomes" id="UP000031937"/>
    </source>
</evidence>
<evidence type="ECO:0000313" key="7">
    <source>
        <dbReference type="Proteomes" id="UP000031980"/>
    </source>
</evidence>
<evidence type="ECO:0000256" key="1">
    <source>
        <dbReference type="ARBA" id="ARBA00022679"/>
    </source>
</evidence>
<reference evidence="5 6" key="2">
    <citation type="submission" date="2014-07" db="EMBL/GenBank/DDBJ databases">
        <title>Porphyromonadaceae bacterium OUH 334697 = ATCC BAA-2682 = DSM 28341 draft genome.</title>
        <authorList>
            <person name="Sydenham T.V."/>
            <person name="Hasman H."/>
            <person name="Justesen U.S."/>
        </authorList>
    </citation>
    <scope>NUCLEOTIDE SEQUENCE [LARGE SCALE GENOMIC DNA]</scope>
    <source>
        <strain evidence="5 6">OUH 334697</strain>
    </source>
</reference>
<protein>
    <submittedName>
        <fullName evidence="4">Nucleotidyltransferase</fullName>
    </submittedName>
</protein>
<dbReference type="OrthoDB" id="9779926at2"/>
<dbReference type="GO" id="GO:0016779">
    <property type="term" value="F:nucleotidyltransferase activity"/>
    <property type="evidence" value="ECO:0007669"/>
    <property type="project" value="UniProtKB-KW"/>
</dbReference>
<feature type="domain" description="Nucleotidyl transferase" evidence="3">
    <location>
        <begin position="11"/>
        <end position="145"/>
    </location>
</feature>
<organism evidence="4 7">
    <name type="scientific">Sanguibacteroides justesenii</name>
    <dbReference type="NCBI Taxonomy" id="1547597"/>
    <lineage>
        <taxon>Bacteria</taxon>
        <taxon>Pseudomonadati</taxon>
        <taxon>Bacteroidota</taxon>
        <taxon>Bacteroidia</taxon>
        <taxon>Bacteroidales</taxon>
        <taxon>Porphyromonadaceae</taxon>
        <taxon>Sanguibacteroides</taxon>
    </lineage>
</organism>
<reference evidence="4 7" key="1">
    <citation type="submission" date="2014-07" db="EMBL/GenBank/DDBJ databases">
        <title>Porphyromonadaceae bacterium OUH 308042 = ATCC BAA-2681 = DSM 28342 draft genome.</title>
        <authorList>
            <person name="Sydenham T.V."/>
            <person name="Hasman H."/>
            <person name="Justensen U.S."/>
        </authorList>
    </citation>
    <scope>NUCLEOTIDE SEQUENCE [LARGE SCALE GENOMIC DNA]</scope>
    <source>
        <strain evidence="4 7">OUH 308042</strain>
    </source>
</reference>
<dbReference type="InterPro" id="IPR050065">
    <property type="entry name" value="GlmU-like"/>
</dbReference>
<comment type="caution">
    <text evidence="4">The sequence shown here is derived from an EMBL/GenBank/DDBJ whole genome shotgun (WGS) entry which is preliminary data.</text>
</comment>
<dbReference type="Pfam" id="PF00483">
    <property type="entry name" value="NTP_transferase"/>
    <property type="match status" value="1"/>
</dbReference>
<accession>A0A0C3M8R1</accession>
<evidence type="ECO:0000313" key="5">
    <source>
        <dbReference type="EMBL" id="KIO45062.1"/>
    </source>
</evidence>
<dbReference type="Gene3D" id="3.90.550.10">
    <property type="entry name" value="Spore Coat Polysaccharide Biosynthesis Protein SpsA, Chain A"/>
    <property type="match status" value="1"/>
</dbReference>
<dbReference type="AlphaFoldDB" id="A0A0C3M8R1"/>
<dbReference type="Proteomes" id="UP000031937">
    <property type="component" value="Unassembled WGS sequence"/>
</dbReference>
<evidence type="ECO:0000259" key="3">
    <source>
        <dbReference type="Pfam" id="PF00483"/>
    </source>
</evidence>
<dbReference type="SUPFAM" id="SSF53448">
    <property type="entry name" value="Nucleotide-diphospho-sugar transferases"/>
    <property type="match status" value="1"/>
</dbReference>
<evidence type="ECO:0000256" key="2">
    <source>
        <dbReference type="ARBA" id="ARBA00022695"/>
    </source>
</evidence>
<dbReference type="PANTHER" id="PTHR43584:SF8">
    <property type="entry name" value="N-ACETYLMURAMATE ALPHA-1-PHOSPHATE URIDYLYLTRANSFERASE"/>
    <property type="match status" value="1"/>
</dbReference>
<dbReference type="EMBL" id="JPIT01000018">
    <property type="protein sequence ID" value="KIO45062.1"/>
    <property type="molecule type" value="Genomic_DNA"/>
</dbReference>